<dbReference type="EMBL" id="FOMS01000029">
    <property type="protein sequence ID" value="SFE94717.1"/>
    <property type="molecule type" value="Genomic_DNA"/>
</dbReference>
<dbReference type="OrthoDB" id="529444at2"/>
<evidence type="ECO:0000313" key="3">
    <source>
        <dbReference type="EMBL" id="SFE94717.1"/>
    </source>
</evidence>
<evidence type="ECO:0000313" key="4">
    <source>
        <dbReference type="Proteomes" id="UP000325289"/>
    </source>
</evidence>
<reference evidence="3 4" key="1">
    <citation type="submission" date="2016-10" db="EMBL/GenBank/DDBJ databases">
        <authorList>
            <person name="Varghese N."/>
            <person name="Submissions S."/>
        </authorList>
    </citation>
    <scope>NUCLEOTIDE SEQUENCE [LARGE SCALE GENOMIC DNA]</scope>
    <source>
        <strain evidence="4">YIM D21,KCTC 23444,ACCC 10710</strain>
    </source>
</reference>
<dbReference type="AlphaFoldDB" id="A0A1I2EQ08"/>
<feature type="transmembrane region" description="Helical" evidence="1">
    <location>
        <begin position="66"/>
        <end position="88"/>
    </location>
</feature>
<keyword evidence="4" id="KW-1185">Reference proteome</keyword>
<dbReference type="Pfam" id="PF18920">
    <property type="entry name" value="DUF5671"/>
    <property type="match status" value="1"/>
</dbReference>
<feature type="domain" description="DUF5671" evidence="2">
    <location>
        <begin position="66"/>
        <end position="138"/>
    </location>
</feature>
<evidence type="ECO:0000259" key="2">
    <source>
        <dbReference type="Pfam" id="PF18920"/>
    </source>
</evidence>
<sequence length="158" mass="17232">MRGKDEINRLLREGFAEGRAAEDLAAARRDAGRPEDRIQAGLAQWHRIEGLPPVPRPRRTLSPRDALVHGLGFAALAILSWHVTRIGILAVEELTPGAGDTHNWGGSARWPVSMIVVFLPIFVLITCASRPRTAPSSAADLPRSLAEITLLGVRSRPR</sequence>
<dbReference type="InterPro" id="IPR043728">
    <property type="entry name" value="DUF5671"/>
</dbReference>
<keyword evidence="1" id="KW-0472">Membrane</keyword>
<gene>
    <name evidence="3" type="ORF">SAMN04515678_1293</name>
</gene>
<name>A0A1I2EQ08_9RHOB</name>
<keyword evidence="1" id="KW-0812">Transmembrane</keyword>
<protein>
    <recommendedName>
        <fullName evidence="2">DUF5671 domain-containing protein</fullName>
    </recommendedName>
</protein>
<dbReference type="Proteomes" id="UP000325289">
    <property type="component" value="Unassembled WGS sequence"/>
</dbReference>
<accession>A0A1I2EQ08</accession>
<feature type="transmembrane region" description="Helical" evidence="1">
    <location>
        <begin position="108"/>
        <end position="128"/>
    </location>
</feature>
<proteinExistence type="predicted"/>
<evidence type="ECO:0000256" key="1">
    <source>
        <dbReference type="SAM" id="Phobius"/>
    </source>
</evidence>
<organism evidence="3 4">
    <name type="scientific">Roseivivax sediminis</name>
    <dbReference type="NCBI Taxonomy" id="936889"/>
    <lineage>
        <taxon>Bacteria</taxon>
        <taxon>Pseudomonadati</taxon>
        <taxon>Pseudomonadota</taxon>
        <taxon>Alphaproteobacteria</taxon>
        <taxon>Rhodobacterales</taxon>
        <taxon>Roseobacteraceae</taxon>
        <taxon>Roseivivax</taxon>
    </lineage>
</organism>
<dbReference type="RefSeq" id="WP_149759043.1">
    <property type="nucleotide sequence ID" value="NZ_FOMS01000029.1"/>
</dbReference>
<keyword evidence="1" id="KW-1133">Transmembrane helix</keyword>